<feature type="transmembrane region" description="Helical" evidence="8">
    <location>
        <begin position="267"/>
        <end position="288"/>
    </location>
</feature>
<proteinExistence type="inferred from homology"/>
<dbReference type="InterPro" id="IPR004706">
    <property type="entry name" value="Arsenical-R_Acr3"/>
</dbReference>
<dbReference type="AlphaFoldDB" id="A0A3A6PSI5"/>
<dbReference type="PANTHER" id="PTHR43057:SF1">
    <property type="entry name" value="ARSENICAL-RESISTANCE PROTEIN 3"/>
    <property type="match status" value="1"/>
</dbReference>
<dbReference type="RefSeq" id="WP_120103769.1">
    <property type="nucleotide sequence ID" value="NZ_QKNY01000018.1"/>
</dbReference>
<dbReference type="EMBL" id="QKNY01000018">
    <property type="protein sequence ID" value="RJX42460.1"/>
    <property type="molecule type" value="Genomic_DNA"/>
</dbReference>
<dbReference type="OrthoDB" id="326456at2157"/>
<keyword evidence="7 8" id="KW-0472">Membrane</keyword>
<feature type="transmembrane region" description="Helical" evidence="8">
    <location>
        <begin position="72"/>
        <end position="96"/>
    </location>
</feature>
<name>A0A3A6PSI5_9EURY</name>
<protein>
    <submittedName>
        <fullName evidence="9">Arsenic resistance protein</fullName>
    </submittedName>
</protein>
<evidence type="ECO:0000313" key="10">
    <source>
        <dbReference type="Proteomes" id="UP000276588"/>
    </source>
</evidence>
<dbReference type="Proteomes" id="UP000276588">
    <property type="component" value="Unassembled WGS sequence"/>
</dbReference>
<dbReference type="PANTHER" id="PTHR43057">
    <property type="entry name" value="ARSENITE EFFLUX TRANSPORTER"/>
    <property type="match status" value="1"/>
</dbReference>
<dbReference type="InterPro" id="IPR038770">
    <property type="entry name" value="Na+/solute_symporter_sf"/>
</dbReference>
<evidence type="ECO:0000256" key="6">
    <source>
        <dbReference type="ARBA" id="ARBA00022989"/>
    </source>
</evidence>
<dbReference type="Gene3D" id="1.20.1530.20">
    <property type="match status" value="1"/>
</dbReference>
<feature type="transmembrane region" description="Helical" evidence="8">
    <location>
        <begin position="38"/>
        <end position="60"/>
    </location>
</feature>
<evidence type="ECO:0000256" key="7">
    <source>
        <dbReference type="ARBA" id="ARBA00023136"/>
    </source>
</evidence>
<dbReference type="GO" id="GO:0005886">
    <property type="term" value="C:plasma membrane"/>
    <property type="evidence" value="ECO:0007669"/>
    <property type="project" value="UniProtKB-SubCell"/>
</dbReference>
<reference evidence="9 10" key="1">
    <citation type="submission" date="2018-06" db="EMBL/GenBank/DDBJ databases">
        <title>Halonotius sp. F13-13 a new haloarchaeeon isolated from a solar saltern from Isla Cristina, Huelva, Spain.</title>
        <authorList>
            <person name="Duran-Viseras A."/>
            <person name="Sanchez-Porro C."/>
            <person name="Ventosa A."/>
        </authorList>
    </citation>
    <scope>NUCLEOTIDE SEQUENCE [LARGE SCALE GENOMIC DNA]</scope>
    <source>
        <strain evidence="9 10">F13-13</strain>
    </source>
</reference>
<organism evidence="9 10">
    <name type="scientific">Halonotius aquaticus</name>
    <dbReference type="NCBI Taxonomy" id="2216978"/>
    <lineage>
        <taxon>Archaea</taxon>
        <taxon>Methanobacteriati</taxon>
        <taxon>Methanobacteriota</taxon>
        <taxon>Stenosarchaea group</taxon>
        <taxon>Halobacteria</taxon>
        <taxon>Halobacteriales</taxon>
        <taxon>Haloferacaceae</taxon>
        <taxon>Halonotius</taxon>
    </lineage>
</organism>
<dbReference type="GO" id="GO:0015105">
    <property type="term" value="F:arsenite transmembrane transporter activity"/>
    <property type="evidence" value="ECO:0007669"/>
    <property type="project" value="TreeGrafter"/>
</dbReference>
<dbReference type="GO" id="GO:0015297">
    <property type="term" value="F:antiporter activity"/>
    <property type="evidence" value="ECO:0007669"/>
    <property type="project" value="InterPro"/>
</dbReference>
<evidence type="ECO:0000256" key="4">
    <source>
        <dbReference type="ARBA" id="ARBA00022475"/>
    </source>
</evidence>
<keyword evidence="6 8" id="KW-1133">Transmembrane helix</keyword>
<sequence>MIRSFLITLKQNLIYVVIASLVGGLAFGQIVGGDIKSLLRSAVVPVLFLMIYPMMINIDLREILYVRTHAKVVSLSLLLNFVFAPLVAVGLGRLFFAGSVGYTIGLYFIALIPSSGMTAAWTGLAGGDLESALVAMSVNLLAAIAILPAYLSLLVPGSVGFEPAALYRQLATVIVGPMIAGTATRWWLLRRYKSDGLKRLKPVFGGLSSLGVMLIVFIAMTMRSASILSDPVTSATTIIPLLAFYAVILAVGAGLGRLLLSDELGISLVYVTSMRNLSIAVAIVVASDSLPTEAVLPIALAYIIQPPLGAVYMHYRRDVVEEGLSIRQAVAGMI</sequence>
<feature type="transmembrane region" description="Helical" evidence="8">
    <location>
        <begin position="200"/>
        <end position="222"/>
    </location>
</feature>
<feature type="transmembrane region" description="Helical" evidence="8">
    <location>
        <begin position="102"/>
        <end position="121"/>
    </location>
</feature>
<dbReference type="Pfam" id="PF01758">
    <property type="entry name" value="SBF"/>
    <property type="match status" value="1"/>
</dbReference>
<evidence type="ECO:0000256" key="3">
    <source>
        <dbReference type="ARBA" id="ARBA00022448"/>
    </source>
</evidence>
<keyword evidence="5 8" id="KW-0812">Transmembrane</keyword>
<gene>
    <name evidence="9" type="ORF">DM826_12555</name>
</gene>
<dbReference type="GO" id="GO:0015104">
    <property type="term" value="F:antimonite transmembrane transporter activity"/>
    <property type="evidence" value="ECO:0007669"/>
    <property type="project" value="TreeGrafter"/>
</dbReference>
<accession>A0A3A6PSI5</accession>
<comment type="similarity">
    <text evidence="2">Belongs to the arsenical resistance-3 (ACR3) (TC 2.A.59) family.</text>
</comment>
<evidence type="ECO:0000256" key="1">
    <source>
        <dbReference type="ARBA" id="ARBA00004651"/>
    </source>
</evidence>
<comment type="caution">
    <text evidence="9">The sequence shown here is derived from an EMBL/GenBank/DDBJ whole genome shotgun (WGS) entry which is preliminary data.</text>
</comment>
<keyword evidence="3" id="KW-0813">Transport</keyword>
<evidence type="ECO:0000256" key="2">
    <source>
        <dbReference type="ARBA" id="ARBA00010110"/>
    </source>
</evidence>
<feature type="transmembrane region" description="Helical" evidence="8">
    <location>
        <begin position="294"/>
        <end position="315"/>
    </location>
</feature>
<feature type="transmembrane region" description="Helical" evidence="8">
    <location>
        <begin position="166"/>
        <end position="188"/>
    </location>
</feature>
<feature type="transmembrane region" description="Helical" evidence="8">
    <location>
        <begin position="133"/>
        <end position="154"/>
    </location>
</feature>
<evidence type="ECO:0000256" key="8">
    <source>
        <dbReference type="SAM" id="Phobius"/>
    </source>
</evidence>
<dbReference type="InterPro" id="IPR002657">
    <property type="entry name" value="BilAc:Na_symport/Acr3"/>
</dbReference>
<keyword evidence="10" id="KW-1185">Reference proteome</keyword>
<evidence type="ECO:0000256" key="5">
    <source>
        <dbReference type="ARBA" id="ARBA00022692"/>
    </source>
</evidence>
<feature type="transmembrane region" description="Helical" evidence="8">
    <location>
        <begin position="242"/>
        <end position="260"/>
    </location>
</feature>
<comment type="subcellular location">
    <subcellularLocation>
        <location evidence="1">Cell membrane</location>
        <topology evidence="1">Multi-pass membrane protein</topology>
    </subcellularLocation>
</comment>
<evidence type="ECO:0000313" key="9">
    <source>
        <dbReference type="EMBL" id="RJX42460.1"/>
    </source>
</evidence>
<keyword evidence="4" id="KW-1003">Cell membrane</keyword>
<feature type="transmembrane region" description="Helical" evidence="8">
    <location>
        <begin position="12"/>
        <end position="32"/>
    </location>
</feature>